<feature type="region of interest" description="Disordered" evidence="1">
    <location>
        <begin position="94"/>
        <end position="117"/>
    </location>
</feature>
<proteinExistence type="predicted"/>
<evidence type="ECO:0000313" key="6">
    <source>
        <dbReference type="Proteomes" id="UP001161247"/>
    </source>
</evidence>
<dbReference type="Proteomes" id="UP001161247">
    <property type="component" value="Chromosome 4"/>
</dbReference>
<evidence type="ECO:0000259" key="4">
    <source>
        <dbReference type="Pfam" id="PF26138"/>
    </source>
</evidence>
<dbReference type="Pfam" id="PF12776">
    <property type="entry name" value="Myb_DNA-bind_3"/>
    <property type="match status" value="1"/>
</dbReference>
<feature type="compositionally biased region" description="Acidic residues" evidence="1">
    <location>
        <begin position="228"/>
        <end position="238"/>
    </location>
</feature>
<protein>
    <submittedName>
        <fullName evidence="5">OLC1v1001463C1</fullName>
    </submittedName>
</protein>
<evidence type="ECO:0000313" key="5">
    <source>
        <dbReference type="EMBL" id="CAI9103045.1"/>
    </source>
</evidence>
<dbReference type="PANTHER" id="PTHR31704">
    <property type="entry name" value="MYB/SANT-LIKE DNA-BINDING DOMAIN PROTEIN-RELATED"/>
    <property type="match status" value="1"/>
</dbReference>
<feature type="domain" description="Myb/SANT-like" evidence="3">
    <location>
        <begin position="119"/>
        <end position="172"/>
    </location>
</feature>
<evidence type="ECO:0000256" key="1">
    <source>
        <dbReference type="SAM" id="MobiDB-lite"/>
    </source>
</evidence>
<feature type="compositionally biased region" description="Basic and acidic residues" evidence="1">
    <location>
        <begin position="898"/>
        <end position="912"/>
    </location>
</feature>
<dbReference type="Pfam" id="PF26138">
    <property type="entry name" value="DUF8040"/>
    <property type="match status" value="1"/>
</dbReference>
<keyword evidence="2" id="KW-0812">Transmembrane</keyword>
<feature type="region of interest" description="Disordered" evidence="1">
    <location>
        <begin position="670"/>
        <end position="751"/>
    </location>
</feature>
<reference evidence="5" key="1">
    <citation type="submission" date="2023-03" db="EMBL/GenBank/DDBJ databases">
        <authorList>
            <person name="Julca I."/>
        </authorList>
    </citation>
    <scope>NUCLEOTIDE SEQUENCE</scope>
</reference>
<accession>A0AAV1D5C5</accession>
<feature type="compositionally biased region" description="Basic and acidic residues" evidence="1">
    <location>
        <begin position="717"/>
        <end position="729"/>
    </location>
</feature>
<keyword evidence="6" id="KW-1185">Reference proteome</keyword>
<feature type="compositionally biased region" description="Acidic residues" evidence="1">
    <location>
        <begin position="358"/>
        <end position="371"/>
    </location>
</feature>
<dbReference type="PANTHER" id="PTHR31704:SF37">
    <property type="entry name" value="HEAT SHOCK PROTEIN"/>
    <property type="match status" value="1"/>
</dbReference>
<dbReference type="InterPro" id="IPR024752">
    <property type="entry name" value="Myb/SANT-like_dom"/>
</dbReference>
<feature type="region of interest" description="Disordered" evidence="1">
    <location>
        <begin position="642"/>
        <end position="661"/>
    </location>
</feature>
<feature type="region of interest" description="Disordered" evidence="1">
    <location>
        <begin position="212"/>
        <end position="269"/>
    </location>
</feature>
<dbReference type="AlphaFoldDB" id="A0AAV1D5C5"/>
<feature type="region of interest" description="Disordered" evidence="1">
    <location>
        <begin position="350"/>
        <end position="371"/>
    </location>
</feature>
<organism evidence="5 6">
    <name type="scientific">Oldenlandia corymbosa var. corymbosa</name>
    <dbReference type="NCBI Taxonomy" id="529605"/>
    <lineage>
        <taxon>Eukaryota</taxon>
        <taxon>Viridiplantae</taxon>
        <taxon>Streptophyta</taxon>
        <taxon>Embryophyta</taxon>
        <taxon>Tracheophyta</taxon>
        <taxon>Spermatophyta</taxon>
        <taxon>Magnoliopsida</taxon>
        <taxon>eudicotyledons</taxon>
        <taxon>Gunneridae</taxon>
        <taxon>Pentapetalae</taxon>
        <taxon>asterids</taxon>
        <taxon>lamiids</taxon>
        <taxon>Gentianales</taxon>
        <taxon>Rubiaceae</taxon>
        <taxon>Rubioideae</taxon>
        <taxon>Spermacoceae</taxon>
        <taxon>Hedyotis-Oldenlandia complex</taxon>
        <taxon>Oldenlandia</taxon>
    </lineage>
</organism>
<feature type="transmembrane region" description="Helical" evidence="2">
    <location>
        <begin position="12"/>
        <end position="31"/>
    </location>
</feature>
<feature type="compositionally biased region" description="Basic and acidic residues" evidence="1">
    <location>
        <begin position="699"/>
        <end position="708"/>
    </location>
</feature>
<keyword evidence="2" id="KW-1133">Transmembrane helix</keyword>
<gene>
    <name evidence="5" type="ORF">OLC1_LOCUS12278</name>
</gene>
<feature type="region of interest" description="Disordered" evidence="1">
    <location>
        <begin position="887"/>
        <end position="936"/>
    </location>
</feature>
<feature type="compositionally biased region" description="Basic and acidic residues" evidence="1">
    <location>
        <begin position="739"/>
        <end position="749"/>
    </location>
</feature>
<name>A0AAV1D5C5_OLDCO</name>
<keyword evidence="2" id="KW-0472">Membrane</keyword>
<evidence type="ECO:0000256" key="2">
    <source>
        <dbReference type="SAM" id="Phobius"/>
    </source>
</evidence>
<dbReference type="InterPro" id="IPR058353">
    <property type="entry name" value="DUF8040"/>
</dbReference>
<feature type="domain" description="DUF8040" evidence="4">
    <location>
        <begin position="404"/>
        <end position="499"/>
    </location>
</feature>
<sequence>MSENLIQCCRMILAFPYSLSLLIPGVFYLVVLQDCGYFIDDKLCSLPKQHASYAIVEIPTHSTSEKFVGTGIPTLSKSFHSELDKNNLDLCIRNSEESPRKPGMDDHDDKTKKGKYKDKPARWNQIKTELNAALGVPIDVHRIKSKVDRLKHDWKTWLKIKYTTGVGWNEELGVFEYPHWAALNTKIVGAIKFRDKPFPHIDALTELFHDQTGTMENGATPSYRPGDEVTDTTTDDSPELPRARGKRPVETAPFGVDSRGTKKSKGDEPSFQSALQMYHDVQKQKHNRISTKVEPAKTTIEVLYAMELTPDDFWKVVVEFNKEKHKALIFLTLRTEKKYEWIKHTNMNGAGPSSYPTDSDEEMEDISSNDNNSDEDDFMDLLMLHIMYQYEQRLLNAQYLAPPMSGAQYVQRVLHHSDPRKLRSAIQLNHAMYYALWSGLVDYGLWVENSNTKVHIDEALFMFMYTVATKRTTRDIVDRFEHSLETMSRNLQDMADAIARDHFPAYGDEADDIVFQTQHDANGPYVMEYQRLDQSRQGINRWNEFRDAVNEDGFPPASATRYVPYHHFPKGYGLTMISHRLPDRSALKMMERRLLRQRLTPAAQVPNFPGSLICFVMFGVVDYEWCLGDGFWNGKMARTRVEKMSTPEPNPASSSGSSLDASERYKSVNRNNMDKSLPPTQPIEWHNSSPSHQDDNDEERNSREEKVEASTYAAEVRNGKRNDGGDDKKAKKKTAATKYEGKNKAKKENVAQNKQHIKEILKFQSRVSPTGAFKIFSVLDDGQIKLAQETGFGHLLSLGISQLSHPVLSLYLLCNFMFNNKTLLIQGGRQLLKITEEDVEAVLGLPRGPKIVVEAYDSLDKSEDQEEYRNLFGFGSGEPLDRIAVPKRLDEDEPTQTKNDKPKSTIGEEMRKRMVGHAQKKEEVQEEPQVKSVPTDPIWWNSPEMLECIRTMDQVIKEAKRKVPELSDGSTSNLHISENVTEHQANIPDANNVDGKEFSAENIQDFDGFTPEGDATVKIAIDFARS</sequence>
<evidence type="ECO:0000259" key="3">
    <source>
        <dbReference type="Pfam" id="PF12776"/>
    </source>
</evidence>
<dbReference type="EMBL" id="OX459121">
    <property type="protein sequence ID" value="CAI9103045.1"/>
    <property type="molecule type" value="Genomic_DNA"/>
</dbReference>